<name>A0A2W2GF08_9ACTN</name>
<dbReference type="RefSeq" id="WP_111167570.1">
    <property type="nucleotide sequence ID" value="NZ_POUA01000089.1"/>
</dbReference>
<accession>A0A2W2GF08</accession>
<feature type="transmembrane region" description="Helical" evidence="2">
    <location>
        <begin position="24"/>
        <end position="45"/>
    </location>
</feature>
<dbReference type="Proteomes" id="UP000248544">
    <property type="component" value="Unassembled WGS sequence"/>
</dbReference>
<reference evidence="3 4" key="1">
    <citation type="submission" date="2018-01" db="EMBL/GenBank/DDBJ databases">
        <title>Draft genome sequence of Sphaerisporangium sp. 7K107.</title>
        <authorList>
            <person name="Sahin N."/>
            <person name="Saygin H."/>
            <person name="Ay H."/>
        </authorList>
    </citation>
    <scope>NUCLEOTIDE SEQUENCE [LARGE SCALE GENOMIC DNA]</scope>
    <source>
        <strain evidence="3 4">7K107</strain>
    </source>
</reference>
<comment type="caution">
    <text evidence="3">The sequence shown here is derived from an EMBL/GenBank/DDBJ whole genome shotgun (WGS) entry which is preliminary data.</text>
</comment>
<keyword evidence="2" id="KW-1133">Transmembrane helix</keyword>
<protein>
    <recommendedName>
        <fullName evidence="5">Ricin B lectin domain-containing protein</fullName>
    </recommendedName>
</protein>
<evidence type="ECO:0000313" key="3">
    <source>
        <dbReference type="EMBL" id="PZG47091.1"/>
    </source>
</evidence>
<keyword evidence="2" id="KW-0472">Membrane</keyword>
<evidence type="ECO:0000256" key="1">
    <source>
        <dbReference type="SAM" id="MobiDB-lite"/>
    </source>
</evidence>
<keyword evidence="4" id="KW-1185">Reference proteome</keyword>
<evidence type="ECO:0000313" key="4">
    <source>
        <dbReference type="Proteomes" id="UP000248544"/>
    </source>
</evidence>
<dbReference type="CDD" id="cd00161">
    <property type="entry name" value="beta-trefoil_Ricin-like"/>
    <property type="match status" value="1"/>
</dbReference>
<evidence type="ECO:0008006" key="5">
    <source>
        <dbReference type="Google" id="ProtNLM"/>
    </source>
</evidence>
<evidence type="ECO:0000256" key="2">
    <source>
        <dbReference type="SAM" id="Phobius"/>
    </source>
</evidence>
<dbReference type="AlphaFoldDB" id="A0A2W2GF08"/>
<proteinExistence type="predicted"/>
<keyword evidence="2" id="KW-0812">Transmembrane</keyword>
<dbReference type="EMBL" id="POUA01000089">
    <property type="protein sequence ID" value="PZG47091.1"/>
    <property type="molecule type" value="Genomic_DNA"/>
</dbReference>
<sequence length="680" mass="72748">MVLAVAVIAGCTWAAVVVPGPDWARWALAGTALTVAAGSVLAVLIGPAARRLAGDHAPLTAADHAQMTATERIEAVNAARHTFVQAATGLVVIGGVVFTAQGLWYTAASLDTARQAQSVTEQGHITDRYTKAVAQLGSAKTDVRLGGIYALQRLAADSPRDKDTIRQVLAAFVRGHDFCTTPPKQKKASLSTHCTTDLEIFADLPLDRRPRVLADPPLDRPGADVLAAMTIAPNLSTRDQKGDPSRADFSKVRFPIDRGGANRIDRRRIHHPLSDAKAAATRARVRSAAQVRQHLLMAAQSLTIGGEPVRPASLLPVREPGEIPGTLYTSRRAACEAVARRSSGTVGLADGVRVWRGLGAMHPHSANCPDPQEARTPVEFVAQMRRLRAWSGLTFRNLEARAAAAGRSLPHSTLVGVLHRSTLPRDELLVAFVLACGCSEEQAASWRSARTRLAMGEPPPSAGAEPVTSGNADFWYLPSRNWHLPPRKWTYWLSMIAVTAVLLLLPTGGPAQRELTRAQTPTPPSPPAERAGTGAPLAAGYYRMRFPGSDRCLSASKGTDGRIRQLPCADVFPRRLVQPLGDGTYKILTQHPKLGPGCMGVRAGEVHDDYCGERGGNQTDRFRLEPAGTGAADRQIEVANSDQCVAHSVPPHDMTPLWLRPCAPGAPELVFTFEPDPGGS</sequence>
<feature type="region of interest" description="Disordered" evidence="1">
    <location>
        <begin position="513"/>
        <end position="534"/>
    </location>
</feature>
<gene>
    <name evidence="3" type="ORF">C1I98_13780</name>
</gene>
<organism evidence="3 4">
    <name type="scientific">Spongiactinospora gelatinilytica</name>
    <dbReference type="NCBI Taxonomy" id="2666298"/>
    <lineage>
        <taxon>Bacteria</taxon>
        <taxon>Bacillati</taxon>
        <taxon>Actinomycetota</taxon>
        <taxon>Actinomycetes</taxon>
        <taxon>Streptosporangiales</taxon>
        <taxon>Streptosporangiaceae</taxon>
        <taxon>Spongiactinospora</taxon>
    </lineage>
</organism>